<dbReference type="PANTHER" id="PTHR44858">
    <property type="entry name" value="TETRATRICOPEPTIDE REPEAT PROTEIN 6"/>
    <property type="match status" value="1"/>
</dbReference>
<feature type="repeat" description="TPR" evidence="3">
    <location>
        <begin position="86"/>
        <end position="119"/>
    </location>
</feature>
<protein>
    <submittedName>
        <fullName evidence="5">Uncharacterized protein</fullName>
    </submittedName>
</protein>
<dbReference type="Pfam" id="PF13181">
    <property type="entry name" value="TPR_8"/>
    <property type="match status" value="3"/>
</dbReference>
<evidence type="ECO:0000256" key="1">
    <source>
        <dbReference type="ARBA" id="ARBA00022737"/>
    </source>
</evidence>
<dbReference type="AlphaFoldDB" id="A0A519BHM2"/>
<dbReference type="Pfam" id="PF13174">
    <property type="entry name" value="TPR_6"/>
    <property type="match status" value="1"/>
</dbReference>
<keyword evidence="2 3" id="KW-0802">TPR repeat</keyword>
<dbReference type="Gene3D" id="1.25.40.10">
    <property type="entry name" value="Tetratricopeptide repeat domain"/>
    <property type="match status" value="2"/>
</dbReference>
<dbReference type="SMART" id="SM00028">
    <property type="entry name" value="TPR"/>
    <property type="match status" value="6"/>
</dbReference>
<dbReference type="SUPFAM" id="SSF48452">
    <property type="entry name" value="TPR-like"/>
    <property type="match status" value="1"/>
</dbReference>
<dbReference type="InterPro" id="IPR019734">
    <property type="entry name" value="TPR_rpt"/>
</dbReference>
<feature type="repeat" description="TPR" evidence="3">
    <location>
        <begin position="52"/>
        <end position="85"/>
    </location>
</feature>
<keyword evidence="1" id="KW-0677">Repeat</keyword>
<evidence type="ECO:0000256" key="3">
    <source>
        <dbReference type="PROSITE-ProRule" id="PRU00339"/>
    </source>
</evidence>
<accession>A0A519BHM2</accession>
<gene>
    <name evidence="5" type="ORF">EVJ46_00535</name>
</gene>
<name>A0A519BHM2_ACIG2</name>
<dbReference type="EMBL" id="SGBC01000001">
    <property type="protein sequence ID" value="RZD16763.1"/>
    <property type="molecule type" value="Genomic_DNA"/>
</dbReference>
<keyword evidence="4" id="KW-0472">Membrane</keyword>
<evidence type="ECO:0000256" key="4">
    <source>
        <dbReference type="SAM" id="Phobius"/>
    </source>
</evidence>
<keyword evidence="4" id="KW-1133">Transmembrane helix</keyword>
<evidence type="ECO:0000313" key="6">
    <source>
        <dbReference type="Proteomes" id="UP000316562"/>
    </source>
</evidence>
<feature type="repeat" description="TPR" evidence="3">
    <location>
        <begin position="190"/>
        <end position="223"/>
    </location>
</feature>
<organism evidence="5 6">
    <name type="scientific">Acididesulfobacter guangdongensis</name>
    <dbReference type="NCBI Taxonomy" id="2597225"/>
    <lineage>
        <taxon>Bacteria</taxon>
        <taxon>Deltaproteobacteria</taxon>
        <taxon>Candidatus Acidulodesulfobacterales</taxon>
        <taxon>Candidatus Acididesulfobacter</taxon>
    </lineage>
</organism>
<dbReference type="PROSITE" id="PS50005">
    <property type="entry name" value="TPR"/>
    <property type="match status" value="3"/>
</dbReference>
<comment type="caution">
    <text evidence="5">The sequence shown here is derived from an EMBL/GenBank/DDBJ whole genome shotgun (WGS) entry which is preliminary data.</text>
</comment>
<dbReference type="Proteomes" id="UP000316562">
    <property type="component" value="Unassembled WGS sequence"/>
</dbReference>
<dbReference type="PANTHER" id="PTHR44858:SF1">
    <property type="entry name" value="UDP-N-ACETYLGLUCOSAMINE--PEPTIDE N-ACETYLGLUCOSAMINYLTRANSFERASE SPINDLY-RELATED"/>
    <property type="match status" value="1"/>
</dbReference>
<dbReference type="InterPro" id="IPR011990">
    <property type="entry name" value="TPR-like_helical_dom_sf"/>
</dbReference>
<evidence type="ECO:0000256" key="2">
    <source>
        <dbReference type="ARBA" id="ARBA00022803"/>
    </source>
</evidence>
<dbReference type="InterPro" id="IPR050498">
    <property type="entry name" value="Ycf3"/>
</dbReference>
<proteinExistence type="predicted"/>
<feature type="transmembrane region" description="Helical" evidence="4">
    <location>
        <begin position="18"/>
        <end position="37"/>
    </location>
</feature>
<reference evidence="5 6" key="1">
    <citation type="journal article" date="2019" name="ISME J.">
        <title>Insights into ecological role of a new deltaproteobacterial order Candidatus Acidulodesulfobacterales by metagenomics and metatranscriptomics.</title>
        <authorList>
            <person name="Tan S."/>
            <person name="Liu J."/>
            <person name="Fang Y."/>
            <person name="Hedlund B.P."/>
            <person name="Lian Z.H."/>
            <person name="Huang L.Y."/>
            <person name="Li J.T."/>
            <person name="Huang L.N."/>
            <person name="Li W.J."/>
            <person name="Jiang H.C."/>
            <person name="Dong H.L."/>
            <person name="Shu W.S."/>
        </authorList>
    </citation>
    <scope>NUCLEOTIDE SEQUENCE [LARGE SCALE GENOMIC DNA]</scope>
    <source>
        <strain evidence="5">AP2</strain>
    </source>
</reference>
<sequence length="273" mass="32286">MLNLIMSRFFKFNLDKKFLIKISFIIALSILSSFMLYGCGFSQVSKTDKLKSVLYYRIGSGYFNSGNYVKALQDFIKARTVNPYSAKNYNAMGTVYMMTHRQNKAIKCFKKATRLNNKFSYAFYNLAMIYIKLKKYHLAAANLKKALLNPFYNQPYESYTLLGKIYIIQNKFKKAKKYLLISEALNRKYFLTYYYLGSYYSKRGKFLEAIIDYKKTLKIDAYFVPAQFKEGENYFKLKRYKKARAIFSKIYIQNKLNSFGIKASDYLKKLKNY</sequence>
<keyword evidence="4" id="KW-0812">Transmembrane</keyword>
<evidence type="ECO:0000313" key="5">
    <source>
        <dbReference type="EMBL" id="RZD16763.1"/>
    </source>
</evidence>